<dbReference type="EMBL" id="KZ772679">
    <property type="protein sequence ID" value="PTQ47711.1"/>
    <property type="molecule type" value="Genomic_DNA"/>
</dbReference>
<evidence type="ECO:0000313" key="3">
    <source>
        <dbReference type="Proteomes" id="UP000244005"/>
    </source>
</evidence>
<dbReference type="Proteomes" id="UP000244005">
    <property type="component" value="Unassembled WGS sequence"/>
</dbReference>
<organism evidence="2 3">
    <name type="scientific">Marchantia polymorpha</name>
    <name type="common">Common liverwort</name>
    <name type="synonym">Marchantia aquatica</name>
    <dbReference type="NCBI Taxonomy" id="3197"/>
    <lineage>
        <taxon>Eukaryota</taxon>
        <taxon>Viridiplantae</taxon>
        <taxon>Streptophyta</taxon>
        <taxon>Embryophyta</taxon>
        <taxon>Marchantiophyta</taxon>
        <taxon>Marchantiopsida</taxon>
        <taxon>Marchantiidae</taxon>
        <taxon>Marchantiales</taxon>
        <taxon>Marchantiaceae</taxon>
        <taxon>Marchantia</taxon>
    </lineage>
</organism>
<gene>
    <name evidence="2" type="ORF">MARPO_0007s0118</name>
</gene>
<sequence length="79" mass="8148">MFCKGGGSGTLWTVAANRERATDEFIMDGGECLRGSPCPTTPGHTSPRVRPDAGTRAPPPLARLVPTPVSAVSSSSPIL</sequence>
<protein>
    <submittedName>
        <fullName evidence="2">Uncharacterized protein</fullName>
    </submittedName>
</protein>
<feature type="region of interest" description="Disordered" evidence="1">
    <location>
        <begin position="33"/>
        <end position="79"/>
    </location>
</feature>
<accession>A0A2R6XNN8</accession>
<evidence type="ECO:0000313" key="2">
    <source>
        <dbReference type="EMBL" id="PTQ47711.1"/>
    </source>
</evidence>
<proteinExistence type="predicted"/>
<dbReference type="AlphaFoldDB" id="A0A2R6XNN8"/>
<evidence type="ECO:0000256" key="1">
    <source>
        <dbReference type="SAM" id="MobiDB-lite"/>
    </source>
</evidence>
<name>A0A2R6XNN8_MARPO</name>
<reference evidence="3" key="1">
    <citation type="journal article" date="2017" name="Cell">
        <title>Insights into land plant evolution garnered from the Marchantia polymorpha genome.</title>
        <authorList>
            <person name="Bowman J.L."/>
            <person name="Kohchi T."/>
            <person name="Yamato K.T."/>
            <person name="Jenkins J."/>
            <person name="Shu S."/>
            <person name="Ishizaki K."/>
            <person name="Yamaoka S."/>
            <person name="Nishihama R."/>
            <person name="Nakamura Y."/>
            <person name="Berger F."/>
            <person name="Adam C."/>
            <person name="Aki S.S."/>
            <person name="Althoff F."/>
            <person name="Araki T."/>
            <person name="Arteaga-Vazquez M.A."/>
            <person name="Balasubrmanian S."/>
            <person name="Barry K."/>
            <person name="Bauer D."/>
            <person name="Boehm C.R."/>
            <person name="Briginshaw L."/>
            <person name="Caballero-Perez J."/>
            <person name="Catarino B."/>
            <person name="Chen F."/>
            <person name="Chiyoda S."/>
            <person name="Chovatia M."/>
            <person name="Davies K.M."/>
            <person name="Delmans M."/>
            <person name="Demura T."/>
            <person name="Dierschke T."/>
            <person name="Dolan L."/>
            <person name="Dorantes-Acosta A.E."/>
            <person name="Eklund D.M."/>
            <person name="Florent S.N."/>
            <person name="Flores-Sandoval E."/>
            <person name="Fujiyama A."/>
            <person name="Fukuzawa H."/>
            <person name="Galik B."/>
            <person name="Grimanelli D."/>
            <person name="Grimwood J."/>
            <person name="Grossniklaus U."/>
            <person name="Hamada T."/>
            <person name="Haseloff J."/>
            <person name="Hetherington A.J."/>
            <person name="Higo A."/>
            <person name="Hirakawa Y."/>
            <person name="Hundley H.N."/>
            <person name="Ikeda Y."/>
            <person name="Inoue K."/>
            <person name="Inoue S.I."/>
            <person name="Ishida S."/>
            <person name="Jia Q."/>
            <person name="Kakita M."/>
            <person name="Kanazawa T."/>
            <person name="Kawai Y."/>
            <person name="Kawashima T."/>
            <person name="Kennedy M."/>
            <person name="Kinose K."/>
            <person name="Kinoshita T."/>
            <person name="Kohara Y."/>
            <person name="Koide E."/>
            <person name="Komatsu K."/>
            <person name="Kopischke S."/>
            <person name="Kubo M."/>
            <person name="Kyozuka J."/>
            <person name="Lagercrantz U."/>
            <person name="Lin S.S."/>
            <person name="Lindquist E."/>
            <person name="Lipzen A.M."/>
            <person name="Lu C.W."/>
            <person name="De Luna E."/>
            <person name="Martienssen R.A."/>
            <person name="Minamino N."/>
            <person name="Mizutani M."/>
            <person name="Mizutani M."/>
            <person name="Mochizuki N."/>
            <person name="Monte I."/>
            <person name="Mosher R."/>
            <person name="Nagasaki H."/>
            <person name="Nakagami H."/>
            <person name="Naramoto S."/>
            <person name="Nishitani K."/>
            <person name="Ohtani M."/>
            <person name="Okamoto T."/>
            <person name="Okumura M."/>
            <person name="Phillips J."/>
            <person name="Pollak B."/>
            <person name="Reinders A."/>
            <person name="Rovekamp M."/>
            <person name="Sano R."/>
            <person name="Sawa S."/>
            <person name="Schmid M.W."/>
            <person name="Shirakawa M."/>
            <person name="Solano R."/>
            <person name="Spunde A."/>
            <person name="Suetsugu N."/>
            <person name="Sugano S."/>
            <person name="Sugiyama A."/>
            <person name="Sun R."/>
            <person name="Suzuki Y."/>
            <person name="Takenaka M."/>
            <person name="Takezawa D."/>
            <person name="Tomogane H."/>
            <person name="Tsuzuki M."/>
            <person name="Ueda T."/>
            <person name="Umeda M."/>
            <person name="Ward J.M."/>
            <person name="Watanabe Y."/>
            <person name="Yazaki K."/>
            <person name="Yokoyama R."/>
            <person name="Yoshitake Y."/>
            <person name="Yotsui I."/>
            <person name="Zachgo S."/>
            <person name="Schmutz J."/>
        </authorList>
    </citation>
    <scope>NUCLEOTIDE SEQUENCE [LARGE SCALE GENOMIC DNA]</scope>
    <source>
        <strain evidence="3">Tak-1</strain>
    </source>
</reference>
<keyword evidence="3" id="KW-1185">Reference proteome</keyword>
<feature type="compositionally biased region" description="Low complexity" evidence="1">
    <location>
        <begin position="65"/>
        <end position="79"/>
    </location>
</feature>